<dbReference type="InterPro" id="IPR050527">
    <property type="entry name" value="Snail/Krueppel_Znf"/>
</dbReference>
<dbReference type="InterPro" id="IPR036236">
    <property type="entry name" value="Znf_C2H2_sf"/>
</dbReference>
<dbReference type="Gene3D" id="3.30.160.60">
    <property type="entry name" value="Classic Zinc Finger"/>
    <property type="match status" value="3"/>
</dbReference>
<evidence type="ECO:0000256" key="6">
    <source>
        <dbReference type="ARBA" id="ARBA00023242"/>
    </source>
</evidence>
<dbReference type="GO" id="GO:0000978">
    <property type="term" value="F:RNA polymerase II cis-regulatory region sequence-specific DNA binding"/>
    <property type="evidence" value="ECO:0007669"/>
    <property type="project" value="TreeGrafter"/>
</dbReference>
<dbReference type="SMART" id="SM00355">
    <property type="entry name" value="ZnF_C2H2"/>
    <property type="match status" value="4"/>
</dbReference>
<keyword evidence="10" id="KW-1185">Reference proteome</keyword>
<dbReference type="InterPro" id="IPR013087">
    <property type="entry name" value="Znf_C2H2_type"/>
</dbReference>
<keyword evidence="4 7" id="KW-0863">Zinc-finger</keyword>
<proteinExistence type="predicted"/>
<evidence type="ECO:0000256" key="7">
    <source>
        <dbReference type="PROSITE-ProRule" id="PRU00042"/>
    </source>
</evidence>
<dbReference type="GO" id="GO:0005634">
    <property type="term" value="C:nucleus"/>
    <property type="evidence" value="ECO:0007669"/>
    <property type="project" value="UniProtKB-SubCell"/>
</dbReference>
<name>A0AAE2D758_SCHME</name>
<reference evidence="9" key="2">
    <citation type="journal article" date="2023" name="Infect Dis Poverty">
        <title>Chromosome-scale genome of the human blood fluke Schistosoma mekongi and its implications for public health.</title>
        <authorList>
            <person name="Zhou M."/>
            <person name="Xu L."/>
            <person name="Xu D."/>
            <person name="Chen W."/>
            <person name="Khan J."/>
            <person name="Hu Y."/>
            <person name="Huang H."/>
            <person name="Wei H."/>
            <person name="Zhang Y."/>
            <person name="Chusongsang P."/>
            <person name="Tanasarnprasert K."/>
            <person name="Hu X."/>
            <person name="Limpanont Y."/>
            <person name="Lv Z."/>
        </authorList>
    </citation>
    <scope>NUCLEOTIDE SEQUENCE</scope>
    <source>
        <strain evidence="9">LV_2022a</strain>
    </source>
</reference>
<evidence type="ECO:0000256" key="4">
    <source>
        <dbReference type="ARBA" id="ARBA00022771"/>
    </source>
</evidence>
<comment type="caution">
    <text evidence="9">The sequence shown here is derived from an EMBL/GenBank/DDBJ whole genome shotgun (WGS) entry which is preliminary data.</text>
</comment>
<dbReference type="AlphaFoldDB" id="A0AAE2D758"/>
<protein>
    <recommendedName>
        <fullName evidence="8">C2H2-type domain-containing protein</fullName>
    </recommendedName>
</protein>
<feature type="domain" description="C2H2-type" evidence="8">
    <location>
        <begin position="165"/>
        <end position="189"/>
    </location>
</feature>
<keyword evidence="3" id="KW-0677">Repeat</keyword>
<dbReference type="Proteomes" id="UP001292079">
    <property type="component" value="Unassembled WGS sequence"/>
</dbReference>
<evidence type="ECO:0000256" key="1">
    <source>
        <dbReference type="ARBA" id="ARBA00004123"/>
    </source>
</evidence>
<dbReference type="GO" id="GO:0008270">
    <property type="term" value="F:zinc ion binding"/>
    <property type="evidence" value="ECO:0007669"/>
    <property type="project" value="UniProtKB-KW"/>
</dbReference>
<evidence type="ECO:0000313" key="10">
    <source>
        <dbReference type="Proteomes" id="UP001292079"/>
    </source>
</evidence>
<keyword evidence="5" id="KW-0862">Zinc</keyword>
<dbReference type="PANTHER" id="PTHR24388:SF54">
    <property type="entry name" value="PROTEIN ESCARGOT"/>
    <property type="match status" value="1"/>
</dbReference>
<dbReference type="SUPFAM" id="SSF57667">
    <property type="entry name" value="beta-beta-alpha zinc fingers"/>
    <property type="match status" value="2"/>
</dbReference>
<evidence type="ECO:0000256" key="3">
    <source>
        <dbReference type="ARBA" id="ARBA00022737"/>
    </source>
</evidence>
<dbReference type="GO" id="GO:0000981">
    <property type="term" value="F:DNA-binding transcription factor activity, RNA polymerase II-specific"/>
    <property type="evidence" value="ECO:0007669"/>
    <property type="project" value="TreeGrafter"/>
</dbReference>
<dbReference type="FunFam" id="3.30.160.60:FF:000100">
    <property type="entry name" value="Zinc finger 45-like"/>
    <property type="match status" value="1"/>
</dbReference>
<sequence length="260" mass="28995">MFHLDASESERTLKQNVLGASQNYRNETNNCDIVITTSDSEDGQLSLCCLCGQTYPSIKSLHMHINVMHEEVADSFNFQSTDGENYDCLLATIESQVSLSSSSEKLVSIPDCKKPFASPTSLRVHLDSVHHGNRTPQCDHCMKKFSTLSYLRMHIATVHEGVRAYACSVCEKSYTQKHSLKKHLMNSHSISFSQCILDDTVSTNGIQRKSSQSACPNEIRTFKSRKRLLVNSPIIPSSYSPSPSISNEVDCPVPFETKSH</sequence>
<comment type="subcellular location">
    <subcellularLocation>
        <location evidence="1">Nucleus</location>
    </subcellularLocation>
</comment>
<dbReference type="PROSITE" id="PS00028">
    <property type="entry name" value="ZINC_FINGER_C2H2_1"/>
    <property type="match status" value="3"/>
</dbReference>
<reference evidence="9" key="1">
    <citation type="submission" date="2022-04" db="EMBL/GenBank/DDBJ databases">
        <authorList>
            <person name="Xu L."/>
            <person name="Lv Z."/>
        </authorList>
    </citation>
    <scope>NUCLEOTIDE SEQUENCE</scope>
    <source>
        <strain evidence="9">LV_2022a</strain>
    </source>
</reference>
<evidence type="ECO:0000259" key="8">
    <source>
        <dbReference type="PROSITE" id="PS50157"/>
    </source>
</evidence>
<evidence type="ECO:0000313" key="9">
    <source>
        <dbReference type="EMBL" id="KAK4473709.1"/>
    </source>
</evidence>
<keyword evidence="6" id="KW-0539">Nucleus</keyword>
<dbReference type="PROSITE" id="PS50157">
    <property type="entry name" value="ZINC_FINGER_C2H2_2"/>
    <property type="match status" value="2"/>
</dbReference>
<gene>
    <name evidence="9" type="ORF">MN116_003053</name>
</gene>
<evidence type="ECO:0000256" key="5">
    <source>
        <dbReference type="ARBA" id="ARBA00022833"/>
    </source>
</evidence>
<feature type="domain" description="C2H2-type" evidence="8">
    <location>
        <begin position="136"/>
        <end position="164"/>
    </location>
</feature>
<evidence type="ECO:0000256" key="2">
    <source>
        <dbReference type="ARBA" id="ARBA00022723"/>
    </source>
</evidence>
<accession>A0AAE2D758</accession>
<dbReference type="Pfam" id="PF00096">
    <property type="entry name" value="zf-C2H2"/>
    <property type="match status" value="2"/>
</dbReference>
<keyword evidence="2" id="KW-0479">Metal-binding</keyword>
<dbReference type="EMBL" id="JALJAT010000002">
    <property type="protein sequence ID" value="KAK4473709.1"/>
    <property type="molecule type" value="Genomic_DNA"/>
</dbReference>
<organism evidence="9 10">
    <name type="scientific">Schistosoma mekongi</name>
    <name type="common">Parasitic worm</name>
    <dbReference type="NCBI Taxonomy" id="38744"/>
    <lineage>
        <taxon>Eukaryota</taxon>
        <taxon>Metazoa</taxon>
        <taxon>Spiralia</taxon>
        <taxon>Lophotrochozoa</taxon>
        <taxon>Platyhelminthes</taxon>
        <taxon>Trematoda</taxon>
        <taxon>Digenea</taxon>
        <taxon>Strigeidida</taxon>
        <taxon>Schistosomatoidea</taxon>
        <taxon>Schistosomatidae</taxon>
        <taxon>Schistosoma</taxon>
    </lineage>
</organism>
<dbReference type="PANTHER" id="PTHR24388">
    <property type="entry name" value="ZINC FINGER PROTEIN"/>
    <property type="match status" value="1"/>
</dbReference>